<evidence type="ECO:0000256" key="3">
    <source>
        <dbReference type="ARBA" id="ARBA00022692"/>
    </source>
</evidence>
<feature type="domain" description="Transient receptor ion channel" evidence="15">
    <location>
        <begin position="204"/>
        <end position="266"/>
    </location>
</feature>
<dbReference type="InterPro" id="IPR005458">
    <property type="entry name" value="TRPC2_channel"/>
</dbReference>
<protein>
    <submittedName>
        <fullName evidence="17">Short transient receptor potential channel 2</fullName>
    </submittedName>
</protein>
<dbReference type="PANTHER" id="PTHR10117:SF6">
    <property type="entry name" value="SHORT TRANSIENT RECEPTOR POTENTIAL CHANNEL 2"/>
    <property type="match status" value="1"/>
</dbReference>
<keyword evidence="7" id="KW-0406">Ion transport</keyword>
<reference evidence="17" key="1">
    <citation type="submission" date="2025-08" db="UniProtKB">
        <authorList>
            <consortium name="RefSeq"/>
        </authorList>
    </citation>
    <scope>IDENTIFICATION</scope>
    <source>
        <tissue evidence="17">Sperm</tissue>
    </source>
</reference>
<dbReference type="GO" id="GO:0051480">
    <property type="term" value="P:regulation of cytosolic calcium ion concentration"/>
    <property type="evidence" value="ECO:0007669"/>
    <property type="project" value="TreeGrafter"/>
</dbReference>
<dbReference type="AlphaFoldDB" id="A0AAJ7UBW5"/>
<evidence type="ECO:0000256" key="7">
    <source>
        <dbReference type="ARBA" id="ARBA00023065"/>
    </source>
</evidence>
<dbReference type="InterPro" id="IPR002153">
    <property type="entry name" value="TRPC_channel"/>
</dbReference>
<dbReference type="PROSITE" id="PS50297">
    <property type="entry name" value="ANK_REP_REGION"/>
    <property type="match status" value="1"/>
</dbReference>
<keyword evidence="17" id="KW-0675">Receptor</keyword>
<dbReference type="InterPro" id="IPR013555">
    <property type="entry name" value="TRP_dom"/>
</dbReference>
<proteinExistence type="predicted"/>
<dbReference type="PANTHER" id="PTHR10117">
    <property type="entry name" value="TRANSIENT RECEPTOR POTENTIAL CHANNEL"/>
    <property type="match status" value="1"/>
</dbReference>
<keyword evidence="3 13" id="KW-0812">Transmembrane</keyword>
<evidence type="ECO:0000256" key="5">
    <source>
        <dbReference type="ARBA" id="ARBA00022989"/>
    </source>
</evidence>
<evidence type="ECO:0000256" key="11">
    <source>
        <dbReference type="PROSITE-ProRule" id="PRU00023"/>
    </source>
</evidence>
<evidence type="ECO:0000259" key="15">
    <source>
        <dbReference type="SMART" id="SM01420"/>
    </source>
</evidence>
<evidence type="ECO:0000256" key="1">
    <source>
        <dbReference type="ARBA" id="ARBA00004141"/>
    </source>
</evidence>
<dbReference type="Pfam" id="PF08344">
    <property type="entry name" value="TRP_2"/>
    <property type="match status" value="1"/>
</dbReference>
<dbReference type="RefSeq" id="XP_032833606.1">
    <property type="nucleotide sequence ID" value="XM_032977715.1"/>
</dbReference>
<dbReference type="Pfam" id="PF00520">
    <property type="entry name" value="Ion_trans"/>
    <property type="match status" value="1"/>
</dbReference>
<feature type="compositionally biased region" description="Basic and acidic residues" evidence="12">
    <location>
        <begin position="959"/>
        <end position="969"/>
    </location>
</feature>
<comment type="subcellular location">
    <subcellularLocation>
        <location evidence="1">Membrane</location>
        <topology evidence="1">Multi-pass membrane protein</topology>
    </subcellularLocation>
</comment>
<keyword evidence="6 11" id="KW-0040">ANK repeat</keyword>
<keyword evidence="9" id="KW-0407">Ion channel</keyword>
<keyword evidence="2" id="KW-0813">Transport</keyword>
<dbReference type="Gene3D" id="1.25.40.20">
    <property type="entry name" value="Ankyrin repeat-containing domain"/>
    <property type="match status" value="1"/>
</dbReference>
<dbReference type="PROSITE" id="PS50088">
    <property type="entry name" value="ANK_REPEAT"/>
    <property type="match status" value="1"/>
</dbReference>
<keyword evidence="5 13" id="KW-1133">Transmembrane helix</keyword>
<feature type="compositionally biased region" description="Polar residues" evidence="12">
    <location>
        <begin position="834"/>
        <end position="848"/>
    </location>
</feature>
<name>A0AAJ7UBW5_PETMA</name>
<evidence type="ECO:0000256" key="4">
    <source>
        <dbReference type="ARBA" id="ARBA00022737"/>
    </source>
</evidence>
<evidence type="ECO:0000256" key="10">
    <source>
        <dbReference type="ARBA" id="ARBA00036634"/>
    </source>
</evidence>
<dbReference type="GO" id="GO:0007338">
    <property type="term" value="P:single fertilization"/>
    <property type="evidence" value="ECO:0007669"/>
    <property type="project" value="TreeGrafter"/>
</dbReference>
<keyword evidence="16" id="KW-1185">Reference proteome</keyword>
<dbReference type="Proteomes" id="UP001318040">
    <property type="component" value="Chromosome 64"/>
</dbReference>
<dbReference type="KEGG" id="pmrn:103091801"/>
<dbReference type="SMART" id="SM01420">
    <property type="entry name" value="TRP_2"/>
    <property type="match status" value="1"/>
</dbReference>
<sequence length="1046" mass="115039">MLMLLLLPLAPPTPVSPEQHARSWRNIVSRKVRFPIALQAAIRDGNVARVYDILGAAETGGGVTAERGGAPNPRQADEQEDRSWREALNLAIRMGSDEVLGALLRCVRFDFRQIHEALLVAVDTNQQQVVTLLLDRLDNDKALGHNKMDIRSFSLAIFDHSMDSSRYPPGVTPLTLASQDNLFDIVEVLLKKGHAIQRPHNISCGCLECQNGRQYDTLKFSLSRINTYRGLAGRPYLCLASGDAILGAFELSRELTRLARQEPEFKAEYMELDRQCEEFAVELLAMCQNQREVDSLLNDAPPHGDEELAHGAFEEGIPSLGRLRLAVSHHQKLFVSHPVCQQVLTSIWCSGMPSWRGSHAAVKAGTCLGIFLGMPVLALIYWIAPKSRLGNLLRTPLLKFLMHSASYLWFLFFLLVESIMMDSSSDIVSTRNQTLMDNSFHMVWVAGFLWYECKEVWIEGLCVYLSDWWNCLDLAMISMYISSFTLRLLVRWSGELACGRDPLSAECAYFTTAERGQWQKDDPQIIAEVVFAITSALSFTRLAFILPAHESLGTLQISIGKILGDIFRFMFLVMIIGTAFLCGINNLYVHYTFNKLGRFNETFQYLFWTVFGMEDRRTTDIPNFEIAQFVGRSLYGVYAIIMAIVLLNMLIAMITSSFERIEDDADVEWKFARSRLYLSYFREGLTLPVPFNLIPSPKSVYYAIMRTAGLLFCRTSQGPSSPSVPSISEVIMNTGVHDGWGLVEPRGARQSQVIRTLVRRYIDKARQEYEENKHKDLGFRVGELTKSVARMHGDIKSIRRSLSRARLGLPEFAVSPGQARSDGDTASYLHATSDGESPCSSASASQRGSFRFVVHEPDSPAQHRSGPAHDDAQHPRPVQRGGDSQRLGPVHTPRALPSQQLGSRSPVSDCLRIGASDGHGASEVPGAPRVGGVDLGGGPSAVGNRPTSVAERATPNAADDAHGLERKPSLFDGRSGGRKGSGDDTAVAPVEGGGGGGDDEANAHCTHASTARPDAAAGGTVGGNMGVATGVGRIRGAEESDDYTAL</sequence>
<keyword evidence="4" id="KW-0677">Repeat</keyword>
<comment type="catalytic activity">
    <reaction evidence="10">
        <text>Ca(2+)(in) = Ca(2+)(out)</text>
        <dbReference type="Rhea" id="RHEA:29671"/>
        <dbReference type="ChEBI" id="CHEBI:29108"/>
    </reaction>
</comment>
<feature type="transmembrane region" description="Helical" evidence="13">
    <location>
        <begin position="525"/>
        <end position="546"/>
    </location>
</feature>
<dbReference type="PRINTS" id="PR01643">
    <property type="entry name" value="TRPCHANNEL2"/>
</dbReference>
<feature type="transmembrane region" description="Helical" evidence="13">
    <location>
        <begin position="566"/>
        <end position="589"/>
    </location>
</feature>
<feature type="compositionally biased region" description="Polar residues" evidence="12">
    <location>
        <begin position="897"/>
        <end position="906"/>
    </location>
</feature>
<evidence type="ECO:0000256" key="13">
    <source>
        <dbReference type="SAM" id="Phobius"/>
    </source>
</evidence>
<dbReference type="GO" id="GO:0005886">
    <property type="term" value="C:plasma membrane"/>
    <property type="evidence" value="ECO:0007669"/>
    <property type="project" value="TreeGrafter"/>
</dbReference>
<evidence type="ECO:0000313" key="16">
    <source>
        <dbReference type="Proteomes" id="UP001318040"/>
    </source>
</evidence>
<evidence type="ECO:0000256" key="12">
    <source>
        <dbReference type="SAM" id="MobiDB-lite"/>
    </source>
</evidence>
<gene>
    <name evidence="17" type="primary">LOC103091801</name>
</gene>
<feature type="signal peptide" evidence="14">
    <location>
        <begin position="1"/>
        <end position="17"/>
    </location>
</feature>
<dbReference type="InterPro" id="IPR005821">
    <property type="entry name" value="Ion_trans_dom"/>
</dbReference>
<evidence type="ECO:0000256" key="2">
    <source>
        <dbReference type="ARBA" id="ARBA00022448"/>
    </source>
</evidence>
<feature type="chain" id="PRO_5042468478" evidence="14">
    <location>
        <begin position="18"/>
        <end position="1046"/>
    </location>
</feature>
<keyword evidence="8 13" id="KW-0472">Membrane</keyword>
<dbReference type="SUPFAM" id="SSF48403">
    <property type="entry name" value="Ankyrin repeat"/>
    <property type="match status" value="1"/>
</dbReference>
<evidence type="ECO:0000256" key="14">
    <source>
        <dbReference type="SAM" id="SignalP"/>
    </source>
</evidence>
<evidence type="ECO:0000256" key="6">
    <source>
        <dbReference type="ARBA" id="ARBA00023043"/>
    </source>
</evidence>
<feature type="region of interest" description="Disordered" evidence="12">
    <location>
        <begin position="62"/>
        <end position="81"/>
    </location>
</feature>
<keyword evidence="14" id="KW-0732">Signal</keyword>
<feature type="repeat" description="ANK" evidence="11">
    <location>
        <begin position="169"/>
        <end position="201"/>
    </location>
</feature>
<evidence type="ECO:0000256" key="8">
    <source>
        <dbReference type="ARBA" id="ARBA00023136"/>
    </source>
</evidence>
<evidence type="ECO:0000313" key="17">
    <source>
        <dbReference type="RefSeq" id="XP_032833606.1"/>
    </source>
</evidence>
<feature type="transmembrane region" description="Helical" evidence="13">
    <location>
        <begin position="360"/>
        <end position="384"/>
    </location>
</feature>
<feature type="region of interest" description="Disordered" evidence="12">
    <location>
        <begin position="814"/>
        <end position="1024"/>
    </location>
</feature>
<accession>A0AAJ7UBW5</accession>
<dbReference type="InterPro" id="IPR036770">
    <property type="entry name" value="Ankyrin_rpt-contain_sf"/>
</dbReference>
<organism evidence="16 17">
    <name type="scientific">Petromyzon marinus</name>
    <name type="common">Sea lamprey</name>
    <dbReference type="NCBI Taxonomy" id="7757"/>
    <lineage>
        <taxon>Eukaryota</taxon>
        <taxon>Metazoa</taxon>
        <taxon>Chordata</taxon>
        <taxon>Craniata</taxon>
        <taxon>Vertebrata</taxon>
        <taxon>Cyclostomata</taxon>
        <taxon>Hyperoartia</taxon>
        <taxon>Petromyzontiformes</taxon>
        <taxon>Petromyzontidae</taxon>
        <taxon>Petromyzon</taxon>
    </lineage>
</organism>
<dbReference type="GO" id="GO:0015279">
    <property type="term" value="F:store-operated calcium channel activity"/>
    <property type="evidence" value="ECO:0007669"/>
    <property type="project" value="TreeGrafter"/>
</dbReference>
<dbReference type="PRINTS" id="PR01097">
    <property type="entry name" value="TRNSRECEPTRP"/>
</dbReference>
<feature type="transmembrane region" description="Helical" evidence="13">
    <location>
        <begin position="474"/>
        <end position="490"/>
    </location>
</feature>
<evidence type="ECO:0000256" key="9">
    <source>
        <dbReference type="ARBA" id="ARBA00023303"/>
    </source>
</evidence>
<feature type="transmembrane region" description="Helical" evidence="13">
    <location>
        <begin position="396"/>
        <end position="416"/>
    </location>
</feature>
<dbReference type="InterPro" id="IPR002110">
    <property type="entry name" value="Ankyrin_rpt"/>
</dbReference>
<feature type="transmembrane region" description="Helical" evidence="13">
    <location>
        <begin position="634"/>
        <end position="654"/>
    </location>
</feature>
<dbReference type="GO" id="GO:0070679">
    <property type="term" value="F:inositol 1,4,5 trisphosphate binding"/>
    <property type="evidence" value="ECO:0007669"/>
    <property type="project" value="TreeGrafter"/>
</dbReference>
<dbReference type="GO" id="GO:0034703">
    <property type="term" value="C:cation channel complex"/>
    <property type="evidence" value="ECO:0007669"/>
    <property type="project" value="TreeGrafter"/>
</dbReference>